<evidence type="ECO:0000313" key="4">
    <source>
        <dbReference type="Proteomes" id="UP001576762"/>
    </source>
</evidence>
<accession>A0ABV4WB41</accession>
<feature type="compositionally biased region" description="Basic and acidic residues" evidence="2">
    <location>
        <begin position="959"/>
        <end position="989"/>
    </location>
</feature>
<feature type="region of interest" description="Disordered" evidence="2">
    <location>
        <begin position="959"/>
        <end position="1005"/>
    </location>
</feature>
<dbReference type="Proteomes" id="UP001576762">
    <property type="component" value="Unassembled WGS sequence"/>
</dbReference>
<feature type="compositionally biased region" description="Basic and acidic residues" evidence="2">
    <location>
        <begin position="710"/>
        <end position="729"/>
    </location>
</feature>
<sequence length="1038" mass="111389">MAAQKQEVELLIKAGTEGLKSIGQLVKELEGLGEDTGEATEKLQGMASSLAALKDQQALVKQFADLKGETRQLAQQQDEAKERATALGKALAETENPTKAQRKEFEQARKASKAADDAWLSNQQQLNELRGSLNEAGISTKDLAGEQVRIKKEIAGVNQEADEMAGELRQVKESAEGTGQGTEKAAKGTKELGEEAEKSTGLLSKLGSGIKVVATAAAGLIAGVGASVATLTIFSKSQAAVADNLTNTSNAIGVNREALQVWQIAAERVGVSGDGVAKTLTSITERLGRLSATGSGRAAQVFDALNMDIREFEQLAPDQQLIKLAGAIETLPKGEQVAVLRTLGSDAEKLMPLLEDNAAGLRAIAEEASQAGAIYSEEELDKLNRANDVYNEINTKIQGLTRRIGAELAPVVGDATRRVMELFDQSEAGQKLVDMFKGLIQWGEDLATSLLSNTDAISAGFDTVWSTVKAGASGVVAAFRGIQTVVATFLTLVSAGFSNLMSAAQGLAFVLNKVGVVSDEAYNNIKAKAEAARATTADLANQTVEYGKKAWEAGKGVITAFEPAEKKLKDVEDQTRKSGDALLGLSDDAEKAGEQTENAADKARDLAKAYKDLGVTSQAELEKAADKARDAFQAISQSGQATKREVADAFKAYAQAIIDTGDKAKIKALEAEAANLGLRDALKEVQEQASDTGNTASDQADEITKSTAKAADETKRLADETKKAKEEAEEAREKFREALGAAFAKAISNAREQVTALSTAARNLFEMKIGGNAFVNEAESATEALERARQRTEELASARRRLMSNSLAAWFADTALAASEVEQQFWSQAVAMENLQEKIESGTFSMDQLNRMSDTAANRFDLLDDQRLNGLQGAIDAARQKLESLTATADNTLSSLQQRLADIRGDTEEAQRIQYETERQRLQEQLKLAQQAGADEAAADYQKSLDTLEEIYRIEQRNRAEAENAREKEAADRARDQQLAEMERQRAQRELSQPTTSQARTETVKTVNVNLGGSTVRVLAGDEDNLIKALERARSTAL</sequence>
<gene>
    <name evidence="3" type="ORF">ACE05E_18200</name>
</gene>
<proteinExistence type="predicted"/>
<evidence type="ECO:0000256" key="2">
    <source>
        <dbReference type="SAM" id="MobiDB-lite"/>
    </source>
</evidence>
<dbReference type="EMBL" id="JBHFLD010000033">
    <property type="protein sequence ID" value="MFB2717414.1"/>
    <property type="molecule type" value="Genomic_DNA"/>
</dbReference>
<feature type="compositionally biased region" description="Basic and acidic residues" evidence="2">
    <location>
        <begin position="588"/>
        <end position="600"/>
    </location>
</feature>
<protein>
    <recommendedName>
        <fullName evidence="5">Bacteriophage tail tape measure N-terminal domain-containing protein</fullName>
    </recommendedName>
</protein>
<evidence type="ECO:0000256" key="1">
    <source>
        <dbReference type="SAM" id="Coils"/>
    </source>
</evidence>
<keyword evidence="4" id="KW-1185">Reference proteome</keyword>
<evidence type="ECO:0000313" key="3">
    <source>
        <dbReference type="EMBL" id="MFB2717414.1"/>
    </source>
</evidence>
<reference evidence="3 4" key="1">
    <citation type="submission" date="2024-09" db="EMBL/GenBank/DDBJ databases">
        <title>Draft genome sequences of 6 high pH adapted Marinobacter shengliensis sp. isolated from Mariana forearc serpentinite mud volcanoes.</title>
        <authorList>
            <person name="Elkassas S."/>
            <person name="Serres M."/>
            <person name="Michael N."/>
            <person name="Amina P."/>
            <person name="Teodora Z."/>
            <person name="Julie H."/>
        </authorList>
    </citation>
    <scope>NUCLEOTIDE SEQUENCE [LARGE SCALE GENOMIC DNA]</scope>
    <source>
        <strain evidence="3 4">EB4</strain>
    </source>
</reference>
<feature type="compositionally biased region" description="Basic and acidic residues" evidence="2">
    <location>
        <begin position="184"/>
        <end position="194"/>
    </location>
</feature>
<feature type="region of interest" description="Disordered" evidence="2">
    <location>
        <begin position="687"/>
        <end position="729"/>
    </location>
</feature>
<feature type="coiled-coil region" evidence="1">
    <location>
        <begin position="775"/>
        <end position="805"/>
    </location>
</feature>
<evidence type="ECO:0008006" key="5">
    <source>
        <dbReference type="Google" id="ProtNLM"/>
    </source>
</evidence>
<comment type="caution">
    <text evidence="3">The sequence shown here is derived from an EMBL/GenBank/DDBJ whole genome shotgun (WGS) entry which is preliminary data.</text>
</comment>
<feature type="region of interest" description="Disordered" evidence="2">
    <location>
        <begin position="579"/>
        <end position="600"/>
    </location>
</feature>
<feature type="compositionally biased region" description="Polar residues" evidence="2">
    <location>
        <begin position="990"/>
        <end position="1005"/>
    </location>
</feature>
<feature type="compositionally biased region" description="Polar residues" evidence="2">
    <location>
        <begin position="687"/>
        <end position="698"/>
    </location>
</feature>
<feature type="region of interest" description="Disordered" evidence="2">
    <location>
        <begin position="171"/>
        <end position="194"/>
    </location>
</feature>
<name>A0ABV4WB41_9GAMM</name>
<organism evidence="3 4">
    <name type="scientific">Marinobacter shengliensis</name>
    <dbReference type="NCBI Taxonomy" id="1389223"/>
    <lineage>
        <taxon>Bacteria</taxon>
        <taxon>Pseudomonadati</taxon>
        <taxon>Pseudomonadota</taxon>
        <taxon>Gammaproteobacteria</taxon>
        <taxon>Pseudomonadales</taxon>
        <taxon>Marinobacteraceae</taxon>
        <taxon>Marinobacter</taxon>
    </lineage>
</organism>
<dbReference type="RefSeq" id="WP_374815705.1">
    <property type="nucleotide sequence ID" value="NZ_JBHFLD010000033.1"/>
</dbReference>
<keyword evidence="1" id="KW-0175">Coiled coil</keyword>